<dbReference type="Pfam" id="PF09339">
    <property type="entry name" value="HTH_IclR"/>
    <property type="match status" value="1"/>
</dbReference>
<dbReference type="SUPFAM" id="SSF55781">
    <property type="entry name" value="GAF domain-like"/>
    <property type="match status" value="1"/>
</dbReference>
<gene>
    <name evidence="6" type="ORF">FB554_1033</name>
</gene>
<evidence type="ECO:0000313" key="6">
    <source>
        <dbReference type="EMBL" id="TQL32900.1"/>
    </source>
</evidence>
<dbReference type="PROSITE" id="PS51078">
    <property type="entry name" value="ICLR_ED"/>
    <property type="match status" value="1"/>
</dbReference>
<evidence type="ECO:0000259" key="5">
    <source>
        <dbReference type="PROSITE" id="PS51078"/>
    </source>
</evidence>
<dbReference type="InterPro" id="IPR036390">
    <property type="entry name" value="WH_DNA-bd_sf"/>
</dbReference>
<evidence type="ECO:0000256" key="3">
    <source>
        <dbReference type="ARBA" id="ARBA00023163"/>
    </source>
</evidence>
<dbReference type="Pfam" id="PF01614">
    <property type="entry name" value="IclR_C"/>
    <property type="match status" value="1"/>
</dbReference>
<comment type="caution">
    <text evidence="6">The sequence shown here is derived from an EMBL/GenBank/DDBJ whole genome shotgun (WGS) entry which is preliminary data.</text>
</comment>
<dbReference type="GO" id="GO:0045892">
    <property type="term" value="P:negative regulation of DNA-templated transcription"/>
    <property type="evidence" value="ECO:0007669"/>
    <property type="project" value="TreeGrafter"/>
</dbReference>
<dbReference type="GO" id="GO:0003677">
    <property type="term" value="F:DNA binding"/>
    <property type="evidence" value="ECO:0007669"/>
    <property type="project" value="UniProtKB-KW"/>
</dbReference>
<evidence type="ECO:0000259" key="4">
    <source>
        <dbReference type="PROSITE" id="PS51077"/>
    </source>
</evidence>
<reference evidence="6 7" key="1">
    <citation type="submission" date="2019-06" db="EMBL/GenBank/DDBJ databases">
        <title>Sequencing the genomes of 1000 actinobacteria strains.</title>
        <authorList>
            <person name="Klenk H.-P."/>
        </authorList>
    </citation>
    <scope>NUCLEOTIDE SEQUENCE [LARGE SCALE GENOMIC DNA]</scope>
    <source>
        <strain evidence="6 7">DSM 24617</strain>
    </source>
</reference>
<sequence length="247" mass="26780">MRNRPAYAVEAVDHALQLATLLRQEGSLRVTDAAAALGVSRSTAHRLLVTLVYRDFAEQAPDRSYRPGPFLVADPGQQPTARLRAAALPYLNQVAAQTGESCNLQVRVGARTNVVAYVEGPEAFNVGDRFTREWDARLTSAGRILLAELGEDELGLLYPDDELGAAERRALRLELERSKARGFAINDQLTERGVVAVAVLVRTPQGAPLAGLALAMPKQRFEDSKLPTWVGALTAASALLTRDLDRA</sequence>
<dbReference type="InterPro" id="IPR005471">
    <property type="entry name" value="Tscrpt_reg_IclR_N"/>
</dbReference>
<accession>A0A542XAR9</accession>
<dbReference type="SUPFAM" id="SSF46785">
    <property type="entry name" value="Winged helix' DNA-binding domain"/>
    <property type="match status" value="1"/>
</dbReference>
<dbReference type="InterPro" id="IPR014757">
    <property type="entry name" value="Tscrpt_reg_IclR_C"/>
</dbReference>
<keyword evidence="3" id="KW-0804">Transcription</keyword>
<name>A0A542XAR9_9MICO</name>
<dbReference type="InterPro" id="IPR050707">
    <property type="entry name" value="HTH_MetabolicPath_Reg"/>
</dbReference>
<dbReference type="Gene3D" id="3.30.450.40">
    <property type="match status" value="1"/>
</dbReference>
<dbReference type="InterPro" id="IPR029016">
    <property type="entry name" value="GAF-like_dom_sf"/>
</dbReference>
<dbReference type="OrthoDB" id="7274111at2"/>
<evidence type="ECO:0000313" key="7">
    <source>
        <dbReference type="Proteomes" id="UP000318336"/>
    </source>
</evidence>
<dbReference type="Gene3D" id="1.10.10.10">
    <property type="entry name" value="Winged helix-like DNA-binding domain superfamily/Winged helix DNA-binding domain"/>
    <property type="match status" value="1"/>
</dbReference>
<keyword evidence="1" id="KW-0805">Transcription regulation</keyword>
<dbReference type="EMBL" id="VFOK01000001">
    <property type="protein sequence ID" value="TQL32900.1"/>
    <property type="molecule type" value="Genomic_DNA"/>
</dbReference>
<dbReference type="AlphaFoldDB" id="A0A542XAR9"/>
<keyword evidence="7" id="KW-1185">Reference proteome</keyword>
<dbReference type="SMART" id="SM00346">
    <property type="entry name" value="HTH_ICLR"/>
    <property type="match status" value="1"/>
</dbReference>
<dbReference type="RefSeq" id="WP_142004988.1">
    <property type="nucleotide sequence ID" value="NZ_CAJTBP010000001.1"/>
</dbReference>
<protein>
    <submittedName>
        <fullName evidence="6">IclR family transcriptional regulator</fullName>
    </submittedName>
</protein>
<dbReference type="PROSITE" id="PS51077">
    <property type="entry name" value="HTH_ICLR"/>
    <property type="match status" value="1"/>
</dbReference>
<dbReference type="PANTHER" id="PTHR30136:SF35">
    <property type="entry name" value="HTH-TYPE TRANSCRIPTIONAL REGULATOR RV1719"/>
    <property type="match status" value="1"/>
</dbReference>
<organism evidence="6 7">
    <name type="scientific">Barrientosiimonas humi</name>
    <dbReference type="NCBI Taxonomy" id="999931"/>
    <lineage>
        <taxon>Bacteria</taxon>
        <taxon>Bacillati</taxon>
        <taxon>Actinomycetota</taxon>
        <taxon>Actinomycetes</taxon>
        <taxon>Micrococcales</taxon>
        <taxon>Dermacoccaceae</taxon>
        <taxon>Barrientosiimonas</taxon>
    </lineage>
</organism>
<evidence type="ECO:0000256" key="2">
    <source>
        <dbReference type="ARBA" id="ARBA00023125"/>
    </source>
</evidence>
<feature type="domain" description="IclR-ED" evidence="5">
    <location>
        <begin position="71"/>
        <end position="246"/>
    </location>
</feature>
<keyword evidence="2" id="KW-0238">DNA-binding</keyword>
<dbReference type="Proteomes" id="UP000318336">
    <property type="component" value="Unassembled WGS sequence"/>
</dbReference>
<feature type="domain" description="HTH iclR-type" evidence="4">
    <location>
        <begin position="9"/>
        <end position="69"/>
    </location>
</feature>
<dbReference type="GO" id="GO:0003700">
    <property type="term" value="F:DNA-binding transcription factor activity"/>
    <property type="evidence" value="ECO:0007669"/>
    <property type="project" value="TreeGrafter"/>
</dbReference>
<proteinExistence type="predicted"/>
<evidence type="ECO:0000256" key="1">
    <source>
        <dbReference type="ARBA" id="ARBA00023015"/>
    </source>
</evidence>
<dbReference type="InterPro" id="IPR036388">
    <property type="entry name" value="WH-like_DNA-bd_sf"/>
</dbReference>
<dbReference type="PANTHER" id="PTHR30136">
    <property type="entry name" value="HELIX-TURN-HELIX TRANSCRIPTIONAL REGULATOR, ICLR FAMILY"/>
    <property type="match status" value="1"/>
</dbReference>